<feature type="transmembrane region" description="Helical" evidence="1">
    <location>
        <begin position="121"/>
        <end position="144"/>
    </location>
</feature>
<dbReference type="EMBL" id="FOAZ01000003">
    <property type="protein sequence ID" value="SEK76191.1"/>
    <property type="molecule type" value="Genomic_DNA"/>
</dbReference>
<evidence type="ECO:0000313" key="2">
    <source>
        <dbReference type="EMBL" id="SEK76191.1"/>
    </source>
</evidence>
<gene>
    <name evidence="2" type="ORF">SAMN05414137_103384</name>
</gene>
<dbReference type="OrthoDB" id="4337269at2"/>
<dbReference type="AlphaFoldDB" id="A0A1H7JNL6"/>
<protein>
    <submittedName>
        <fullName evidence="2">Uncharacterized protein</fullName>
    </submittedName>
</protein>
<feature type="transmembrane region" description="Helical" evidence="1">
    <location>
        <begin position="189"/>
        <end position="210"/>
    </location>
</feature>
<keyword evidence="1" id="KW-0812">Transmembrane</keyword>
<keyword evidence="1" id="KW-0472">Membrane</keyword>
<dbReference type="Proteomes" id="UP000183015">
    <property type="component" value="Unassembled WGS sequence"/>
</dbReference>
<name>A0A1H7JNL6_STRJI</name>
<organism evidence="2 3">
    <name type="scientific">Streptacidiphilus jiangxiensis</name>
    <dbReference type="NCBI Taxonomy" id="235985"/>
    <lineage>
        <taxon>Bacteria</taxon>
        <taxon>Bacillati</taxon>
        <taxon>Actinomycetota</taxon>
        <taxon>Actinomycetes</taxon>
        <taxon>Kitasatosporales</taxon>
        <taxon>Streptomycetaceae</taxon>
        <taxon>Streptacidiphilus</taxon>
    </lineage>
</organism>
<dbReference type="eggNOG" id="COG1131">
    <property type="taxonomic scope" value="Bacteria"/>
</dbReference>
<dbReference type="RefSeq" id="WP_052439171.1">
    <property type="nucleotide sequence ID" value="NZ_BBPN01000034.1"/>
</dbReference>
<keyword evidence="1" id="KW-1133">Transmembrane helix</keyword>
<sequence length="215" mass="21094">MTRGLLRYHSSLALRSHGWLPPLTLLAFLLLAGRVSAQQYGDALGWCAAVLVPVCGWLTRAVVSAEPDAAAAVVAAAAGARAARASALAVGLGGGLLLGAVGAAFEVAASSPPSGPHASTGAVVADGLVAVLVGVLAGTAAGALPVRGRAAGVLTLTAGSLALLVASVSPVNAAVRQTFTSQRSGASTSLPWLALLEACVLLTACAAAAVRVERY</sequence>
<proteinExistence type="predicted"/>
<feature type="transmembrane region" description="Helical" evidence="1">
    <location>
        <begin position="151"/>
        <end position="169"/>
    </location>
</feature>
<accession>A0A1H7JNL6</accession>
<keyword evidence="3" id="KW-1185">Reference proteome</keyword>
<feature type="transmembrane region" description="Helical" evidence="1">
    <location>
        <begin position="87"/>
        <end position="109"/>
    </location>
</feature>
<dbReference type="STRING" id="235985.SAMN05414137_103384"/>
<evidence type="ECO:0000313" key="3">
    <source>
        <dbReference type="Proteomes" id="UP000183015"/>
    </source>
</evidence>
<reference evidence="3" key="1">
    <citation type="submission" date="2016-10" db="EMBL/GenBank/DDBJ databases">
        <authorList>
            <person name="Varghese N."/>
        </authorList>
    </citation>
    <scope>NUCLEOTIDE SEQUENCE [LARGE SCALE GENOMIC DNA]</scope>
    <source>
        <strain evidence="3">DSM 45096 / BCRC 16803 / CGMCC 4.1857 / CIP 109030 / JCM 12277 / KCTC 19219 / NBRC 100920 / 33214</strain>
    </source>
</reference>
<evidence type="ECO:0000256" key="1">
    <source>
        <dbReference type="SAM" id="Phobius"/>
    </source>
</evidence>